<evidence type="ECO:0000256" key="1">
    <source>
        <dbReference type="ARBA" id="ARBA00004123"/>
    </source>
</evidence>
<organism evidence="6 7">
    <name type="scientific">Gossypium laxum</name>
    <dbReference type="NCBI Taxonomy" id="34288"/>
    <lineage>
        <taxon>Eukaryota</taxon>
        <taxon>Viridiplantae</taxon>
        <taxon>Streptophyta</taxon>
        <taxon>Embryophyta</taxon>
        <taxon>Tracheophyta</taxon>
        <taxon>Spermatophyta</taxon>
        <taxon>Magnoliopsida</taxon>
        <taxon>eudicotyledons</taxon>
        <taxon>Gunneridae</taxon>
        <taxon>Pentapetalae</taxon>
        <taxon>rosids</taxon>
        <taxon>malvids</taxon>
        <taxon>Malvales</taxon>
        <taxon>Malvaceae</taxon>
        <taxon>Malvoideae</taxon>
        <taxon>Gossypium</taxon>
    </lineage>
</organism>
<gene>
    <name evidence="6" type="ORF">Golax_018466</name>
</gene>
<comment type="caution">
    <text evidence="6">The sequence shown here is derived from an EMBL/GenBank/DDBJ whole genome shotgun (WGS) entry which is preliminary data.</text>
</comment>
<evidence type="ECO:0000256" key="2">
    <source>
        <dbReference type="ARBA" id="ARBA00023015"/>
    </source>
</evidence>
<dbReference type="PANTHER" id="PTHR31541">
    <property type="entry name" value="B3 DOMAIN PLANT PROTEIN-RELATED"/>
    <property type="match status" value="1"/>
</dbReference>
<dbReference type="SUPFAM" id="SSF101936">
    <property type="entry name" value="DNA-binding pseudobarrel domain"/>
    <property type="match status" value="1"/>
</dbReference>
<comment type="subcellular location">
    <subcellularLocation>
        <location evidence="1">Nucleus</location>
    </subcellularLocation>
</comment>
<protein>
    <recommendedName>
        <fullName evidence="8">B3 domain-containing protein</fullName>
    </recommendedName>
</protein>
<dbReference type="EMBL" id="JABEZV010000002">
    <property type="protein sequence ID" value="MBA0706351.1"/>
    <property type="molecule type" value="Genomic_DNA"/>
</dbReference>
<keyword evidence="4" id="KW-0804">Transcription</keyword>
<keyword evidence="3" id="KW-0238">DNA-binding</keyword>
<evidence type="ECO:0000256" key="5">
    <source>
        <dbReference type="ARBA" id="ARBA00023242"/>
    </source>
</evidence>
<name>A0A7J8Z3H1_9ROSI</name>
<dbReference type="PANTHER" id="PTHR31541:SF25">
    <property type="entry name" value="GAMMA-GLIADIN B"/>
    <property type="match status" value="1"/>
</dbReference>
<evidence type="ECO:0000313" key="7">
    <source>
        <dbReference type="Proteomes" id="UP000593574"/>
    </source>
</evidence>
<accession>A0A7J8Z3H1</accession>
<dbReference type="AlphaFoldDB" id="A0A7J8Z3H1"/>
<proteinExistence type="predicted"/>
<evidence type="ECO:0008006" key="8">
    <source>
        <dbReference type="Google" id="ProtNLM"/>
    </source>
</evidence>
<dbReference type="GO" id="GO:0003677">
    <property type="term" value="F:DNA binding"/>
    <property type="evidence" value="ECO:0007669"/>
    <property type="project" value="UniProtKB-KW"/>
</dbReference>
<dbReference type="InterPro" id="IPR015300">
    <property type="entry name" value="DNA-bd_pseudobarrel_sf"/>
</dbReference>
<evidence type="ECO:0000256" key="3">
    <source>
        <dbReference type="ARBA" id="ARBA00023125"/>
    </source>
</evidence>
<dbReference type="GO" id="GO:0005634">
    <property type="term" value="C:nucleus"/>
    <property type="evidence" value="ECO:0007669"/>
    <property type="project" value="UniProtKB-SubCell"/>
</dbReference>
<keyword evidence="7" id="KW-1185">Reference proteome</keyword>
<sequence>MLQVTEVDQLKLQKSRHNDYLKHFLYDTLPPNLRFKFNNRKRTLTTLEEADDREWEAPKPKLKISKKQHKPVCPLPLPDLPPKFKQHILEEMGGKGLVLVIQKTIFYSDVNPTVSRFSIPFSQVKTHDFLNEAEAKELAHKNPMQVCLLDPSLKQTSITFNKWVMGNTSLYVLTSTWNSLVKNNQLEKGDMVQLWSFQQLLAKPSELRPSPLLWQLVQLLNLSLWCYQVLLIASFSLLEKSHLSASSSLSFFRKKPTVEFENGVEDTPKRREKKGQP</sequence>
<dbReference type="InterPro" id="IPR005508">
    <property type="entry name" value="At2g31720-like"/>
</dbReference>
<dbReference type="Proteomes" id="UP000593574">
    <property type="component" value="Unassembled WGS sequence"/>
</dbReference>
<keyword evidence="5" id="KW-0539">Nucleus</keyword>
<evidence type="ECO:0000256" key="4">
    <source>
        <dbReference type="ARBA" id="ARBA00023163"/>
    </source>
</evidence>
<reference evidence="6 7" key="1">
    <citation type="journal article" date="2019" name="Genome Biol. Evol.">
        <title>Insights into the evolution of the New World diploid cottons (Gossypium, subgenus Houzingenia) based on genome sequencing.</title>
        <authorList>
            <person name="Grover C.E."/>
            <person name="Arick M.A. 2nd"/>
            <person name="Thrash A."/>
            <person name="Conover J.L."/>
            <person name="Sanders W.S."/>
            <person name="Peterson D.G."/>
            <person name="Frelichowski J.E."/>
            <person name="Scheffler J.A."/>
            <person name="Scheffler B.E."/>
            <person name="Wendel J.F."/>
        </authorList>
    </citation>
    <scope>NUCLEOTIDE SEQUENCE [LARGE SCALE GENOMIC DNA]</scope>
    <source>
        <strain evidence="6">4</strain>
        <tissue evidence="6">Leaf</tissue>
    </source>
</reference>
<keyword evidence="2" id="KW-0805">Transcription regulation</keyword>
<dbReference type="Pfam" id="PF03754">
    <property type="entry name" value="At2g31720-like"/>
    <property type="match status" value="1"/>
</dbReference>
<evidence type="ECO:0000313" key="6">
    <source>
        <dbReference type="EMBL" id="MBA0706351.1"/>
    </source>
</evidence>
<dbReference type="Gene3D" id="2.40.330.10">
    <property type="entry name" value="DNA-binding pseudobarrel domain"/>
    <property type="match status" value="1"/>
</dbReference>